<dbReference type="eggNOG" id="KOG4297">
    <property type="taxonomic scope" value="Eukaryota"/>
</dbReference>
<name>A0A0D9RDB2_CHLSB</name>
<keyword evidence="2" id="KW-0812">Transmembrane</keyword>
<dbReference type="GO" id="GO:0005886">
    <property type="term" value="C:plasma membrane"/>
    <property type="evidence" value="ECO:0007669"/>
    <property type="project" value="Ensembl"/>
</dbReference>
<protein>
    <submittedName>
        <fullName evidence="3">CD72 molecule</fullName>
    </submittedName>
</protein>
<keyword evidence="2" id="KW-1133">Transmembrane helix</keyword>
<evidence type="ECO:0000256" key="2">
    <source>
        <dbReference type="SAM" id="Phobius"/>
    </source>
</evidence>
<proteinExistence type="predicted"/>
<dbReference type="GO" id="GO:0050859">
    <property type="term" value="P:negative regulation of B cell receptor signaling pathway"/>
    <property type="evidence" value="ECO:0007669"/>
    <property type="project" value="Ensembl"/>
</dbReference>
<dbReference type="CDD" id="cd00037">
    <property type="entry name" value="CLECT"/>
    <property type="match status" value="1"/>
</dbReference>
<dbReference type="GeneTree" id="ENSGT00390000003668"/>
<sequence>MAEAITYADLRFVKAPLKKSISSRLGQDPGADDDGELTYENVQVPPVPGGPSSLASSGLGDKAAVKSEQSTASWSAVTSLAVGRILPCRTACLRYFLLGLLLTCLLLGVAVICLGVRYLQVFQQLQQMNRVLEATNSSLRQQLHLKIRQLGQSAEDLQGSRRELAQSQEALEVEQRAHQAAEGQLQAAEGQLQACQTDSEKTKETLKSEEQQRRALEQKLSNMENRLKPFFKCRSSGVRSGESSPNHTVQGFFLLISVTKIWNAPKFGCELGSLHIFLKTGSSIFINFHRSYFISNSLLPNGDSGNSYWTGLSSNKDGKLTDDTQHTRVYVQSSKCPKVQKDWSWYWRTGTEACTSSLPFICEMTAFRFPD</sequence>
<dbReference type="PANTHER" id="PTHR15028:SF6">
    <property type="entry name" value="B-CELL DIFFERENTIATION ANTIGEN CD72"/>
    <property type="match status" value="1"/>
</dbReference>
<evidence type="ECO:0000313" key="3">
    <source>
        <dbReference type="Ensembl" id="ENSCSAP00000006601.1"/>
    </source>
</evidence>
<evidence type="ECO:0000256" key="1">
    <source>
        <dbReference type="SAM" id="Coils"/>
    </source>
</evidence>
<dbReference type="AlphaFoldDB" id="A0A0D9RDB2"/>
<dbReference type="GO" id="GO:0004888">
    <property type="term" value="F:transmembrane signaling receptor activity"/>
    <property type="evidence" value="ECO:0007669"/>
    <property type="project" value="Ensembl"/>
</dbReference>
<dbReference type="InterPro" id="IPR016186">
    <property type="entry name" value="C-type_lectin-like/link_sf"/>
</dbReference>
<organism evidence="3 4">
    <name type="scientific">Chlorocebus sabaeus</name>
    <name type="common">Green monkey</name>
    <name type="synonym">Simia sabaea</name>
    <dbReference type="NCBI Taxonomy" id="60711"/>
    <lineage>
        <taxon>Eukaryota</taxon>
        <taxon>Metazoa</taxon>
        <taxon>Chordata</taxon>
        <taxon>Craniata</taxon>
        <taxon>Vertebrata</taxon>
        <taxon>Euteleostomi</taxon>
        <taxon>Mammalia</taxon>
        <taxon>Eutheria</taxon>
        <taxon>Euarchontoglires</taxon>
        <taxon>Primates</taxon>
        <taxon>Haplorrhini</taxon>
        <taxon>Catarrhini</taxon>
        <taxon>Cercopithecidae</taxon>
        <taxon>Cercopithecinae</taxon>
        <taxon>Chlorocebus</taxon>
    </lineage>
</organism>
<feature type="coiled-coil region" evidence="1">
    <location>
        <begin position="122"/>
        <end position="226"/>
    </location>
</feature>
<keyword evidence="4" id="KW-1185">Reference proteome</keyword>
<dbReference type="STRING" id="60711.ENSCSAP00000006601"/>
<keyword evidence="2" id="KW-0472">Membrane</keyword>
<keyword evidence="1" id="KW-0175">Coiled coil</keyword>
<reference evidence="3" key="3">
    <citation type="submission" date="2025-09" db="UniProtKB">
        <authorList>
            <consortium name="Ensembl"/>
        </authorList>
    </citation>
    <scope>IDENTIFICATION</scope>
</reference>
<dbReference type="Bgee" id="ENSCSAG00000010375">
    <property type="expression patterns" value="Expressed in blood and 1 other cell type or tissue"/>
</dbReference>
<feature type="transmembrane region" description="Helical" evidence="2">
    <location>
        <begin position="95"/>
        <end position="119"/>
    </location>
</feature>
<reference evidence="3 4" key="1">
    <citation type="submission" date="2014-03" db="EMBL/GenBank/DDBJ databases">
        <authorList>
            <person name="Warren W."/>
            <person name="Wilson R.K."/>
        </authorList>
    </citation>
    <scope>NUCLEOTIDE SEQUENCE</scope>
</reference>
<evidence type="ECO:0000313" key="4">
    <source>
        <dbReference type="Proteomes" id="UP000029965"/>
    </source>
</evidence>
<accession>A0A0D9RDB2</accession>
<dbReference type="EMBL" id="AQIB01022061">
    <property type="status" value="NOT_ANNOTATED_CDS"/>
    <property type="molecule type" value="Genomic_DNA"/>
</dbReference>
<dbReference type="Gene3D" id="3.10.100.10">
    <property type="entry name" value="Mannose-Binding Protein A, subunit A"/>
    <property type="match status" value="1"/>
</dbReference>
<reference evidence="3" key="2">
    <citation type="submission" date="2025-08" db="UniProtKB">
        <authorList>
            <consortium name="Ensembl"/>
        </authorList>
    </citation>
    <scope>IDENTIFICATION</scope>
</reference>
<dbReference type="PANTHER" id="PTHR15028">
    <property type="entry name" value="CD72-RELATED"/>
    <property type="match status" value="1"/>
</dbReference>
<dbReference type="Ensembl" id="ENSCSAT00000008456.1">
    <property type="protein sequence ID" value="ENSCSAP00000006601.1"/>
    <property type="gene ID" value="ENSCSAG00000010375.1"/>
</dbReference>
<dbReference type="Proteomes" id="UP000029965">
    <property type="component" value="Chromosome 12"/>
</dbReference>
<gene>
    <name evidence="3" type="primary">CD72</name>
</gene>
<dbReference type="InterPro" id="IPR039689">
    <property type="entry name" value="CD72"/>
</dbReference>